<accession>A0A1X7E3U1</accession>
<organism evidence="1 2">
    <name type="scientific">Kocuria marina subsp. indica</name>
    <dbReference type="NCBI Taxonomy" id="1049583"/>
    <lineage>
        <taxon>Bacteria</taxon>
        <taxon>Bacillati</taxon>
        <taxon>Actinomycetota</taxon>
        <taxon>Actinomycetes</taxon>
        <taxon>Micrococcales</taxon>
        <taxon>Micrococcaceae</taxon>
        <taxon>Kocuria</taxon>
    </lineage>
</organism>
<dbReference type="Proteomes" id="UP000192929">
    <property type="component" value="Unassembled WGS sequence"/>
</dbReference>
<reference evidence="2" key="1">
    <citation type="submission" date="2017-04" db="EMBL/GenBank/DDBJ databases">
        <authorList>
            <person name="Varghese N."/>
            <person name="Submissions S."/>
        </authorList>
    </citation>
    <scope>NUCLEOTIDE SEQUENCE [LARGE SCALE GENOMIC DNA]</scope>
    <source>
        <strain evidence="2">NIO-1021</strain>
    </source>
</reference>
<dbReference type="RefSeq" id="WP_183085831.1">
    <property type="nucleotide sequence ID" value="NZ_FXAC01000020.1"/>
</dbReference>
<dbReference type="EMBL" id="FXAC01000020">
    <property type="protein sequence ID" value="SMF26741.1"/>
    <property type="molecule type" value="Genomic_DNA"/>
</dbReference>
<gene>
    <name evidence="1" type="ORF">SAMN06296028_12046</name>
</gene>
<protein>
    <submittedName>
        <fullName evidence="1">Uncharacterized protein</fullName>
    </submittedName>
</protein>
<keyword evidence="2" id="KW-1185">Reference proteome</keyword>
<sequence length="116" mass="11704">MALLALTLSIAGLVCVLLAGRRLGAVRTACAVALSQVPFHAPFSLGGHAAGPSSHVIGTAHAQGHALHAHAPSPHLTDAQSLVPPDPAAMGHDPMVRAHVAATALTFVLVRHAEDG</sequence>
<evidence type="ECO:0000313" key="2">
    <source>
        <dbReference type="Proteomes" id="UP000192929"/>
    </source>
</evidence>
<evidence type="ECO:0000313" key="1">
    <source>
        <dbReference type="EMBL" id="SMF26741.1"/>
    </source>
</evidence>
<proteinExistence type="predicted"/>
<name>A0A1X7E3U1_9MICC</name>
<dbReference type="AlphaFoldDB" id="A0A1X7E3U1"/>